<accession>A0A7M7PW34</accession>
<evidence type="ECO:0000313" key="4">
    <source>
        <dbReference type="Proteomes" id="UP000007110"/>
    </source>
</evidence>
<evidence type="ECO:0000313" key="3">
    <source>
        <dbReference type="EnsemblMetazoa" id="XP_030856149"/>
    </source>
</evidence>
<dbReference type="CDD" id="cd01670">
    <property type="entry name" value="Death"/>
    <property type="match status" value="1"/>
</dbReference>
<evidence type="ECO:0000259" key="2">
    <source>
        <dbReference type="PROSITE" id="PS50017"/>
    </source>
</evidence>
<protein>
    <recommendedName>
        <fullName evidence="2">Death domain-containing protein</fullName>
    </recommendedName>
</protein>
<evidence type="ECO:0000256" key="1">
    <source>
        <dbReference type="SAM" id="MobiDB-lite"/>
    </source>
</evidence>
<proteinExistence type="predicted"/>
<feature type="region of interest" description="Disordered" evidence="1">
    <location>
        <begin position="232"/>
        <end position="299"/>
    </location>
</feature>
<feature type="compositionally biased region" description="Acidic residues" evidence="1">
    <location>
        <begin position="278"/>
        <end position="287"/>
    </location>
</feature>
<dbReference type="KEGG" id="spu:115917956"/>
<dbReference type="InterPro" id="IPR011029">
    <property type="entry name" value="DEATH-like_dom_sf"/>
</dbReference>
<dbReference type="EnsemblMetazoa" id="XM_031000289">
    <property type="protein sequence ID" value="XP_030856149"/>
    <property type="gene ID" value="LOC115917956"/>
</dbReference>
<name>A0A7M7PW34_STRPU</name>
<dbReference type="Gene3D" id="1.10.533.10">
    <property type="entry name" value="Death Domain, Fas"/>
    <property type="match status" value="1"/>
</dbReference>
<reference evidence="4" key="1">
    <citation type="submission" date="2015-02" db="EMBL/GenBank/DDBJ databases">
        <title>Genome sequencing for Strongylocentrotus purpuratus.</title>
        <authorList>
            <person name="Murali S."/>
            <person name="Liu Y."/>
            <person name="Vee V."/>
            <person name="English A."/>
            <person name="Wang M."/>
            <person name="Skinner E."/>
            <person name="Han Y."/>
            <person name="Muzny D.M."/>
            <person name="Worley K.C."/>
            <person name="Gibbs R.A."/>
        </authorList>
    </citation>
    <scope>NUCLEOTIDE SEQUENCE</scope>
</reference>
<dbReference type="OrthoDB" id="10361940at2759"/>
<dbReference type="GeneID" id="115917956"/>
<dbReference type="GO" id="GO:0007165">
    <property type="term" value="P:signal transduction"/>
    <property type="evidence" value="ECO:0007669"/>
    <property type="project" value="InterPro"/>
</dbReference>
<reference evidence="3" key="2">
    <citation type="submission" date="2021-01" db="UniProtKB">
        <authorList>
            <consortium name="EnsemblMetazoa"/>
        </authorList>
    </citation>
    <scope>IDENTIFICATION</scope>
</reference>
<dbReference type="PROSITE" id="PS50017">
    <property type="entry name" value="DEATH_DOMAIN"/>
    <property type="match status" value="1"/>
</dbReference>
<feature type="region of interest" description="Disordered" evidence="1">
    <location>
        <begin position="167"/>
        <end position="187"/>
    </location>
</feature>
<feature type="compositionally biased region" description="Basic and acidic residues" evidence="1">
    <location>
        <begin position="252"/>
        <end position="263"/>
    </location>
</feature>
<keyword evidence="4" id="KW-1185">Reference proteome</keyword>
<dbReference type="Proteomes" id="UP000007110">
    <property type="component" value="Unassembled WGS sequence"/>
</dbReference>
<dbReference type="AlphaFoldDB" id="A0A7M7PW34"/>
<sequence>MVRSHFKAISDRIWQEDTLNLQDHCSRISEMDDSGCDVVLQRNEINGNFAIPRQLCQPYGEDEVDFSRVMIPLGEDESDGSPSKTLPCSIIADLDRLGKAKNDNDDEGYHSQESEKHRFVSIQRDEESALNNNICPSLDPSLSGDATGKVLGVSMPPNYIIRSNQRRTSFSPNENGSSQQLDNDGSHVGVQVRAIPSRLSLEDSKAKNINTPYSPRSDSVLNNTSVECFRKDASSENVNENSNQRTLSGLKRKCEDETPRPLDEAGVSISPRKRKERDEDDGGEDDGMISPMSAEPDTKRMRTADAIPRQHSHAPLMRQQPRMRNSYDIQGQANWVVEQPRDCTFHIYQPQGSSSGGPPKQHPVEWAGMNIHQVQDEDLKAAFEASSKAISVAINWKRFARMLPVSRSPSLEKELSSLESCSGSAQDKAMAVLLRWWREENGCRCDDDVKDRLREGLGDCGLKRVVKYLDRIFKKGNL</sequence>
<organism evidence="3 4">
    <name type="scientific">Strongylocentrotus purpuratus</name>
    <name type="common">Purple sea urchin</name>
    <dbReference type="NCBI Taxonomy" id="7668"/>
    <lineage>
        <taxon>Eukaryota</taxon>
        <taxon>Metazoa</taxon>
        <taxon>Echinodermata</taxon>
        <taxon>Eleutherozoa</taxon>
        <taxon>Echinozoa</taxon>
        <taxon>Echinoidea</taxon>
        <taxon>Euechinoidea</taxon>
        <taxon>Echinacea</taxon>
        <taxon>Camarodonta</taxon>
        <taxon>Echinidea</taxon>
        <taxon>Strongylocentrotidae</taxon>
        <taxon>Strongylocentrotus</taxon>
    </lineage>
</organism>
<feature type="region of interest" description="Disordered" evidence="1">
    <location>
        <begin position="99"/>
        <end position="118"/>
    </location>
</feature>
<dbReference type="RefSeq" id="XP_030856149.1">
    <property type="nucleotide sequence ID" value="XM_031000289.1"/>
</dbReference>
<feature type="compositionally biased region" description="Polar residues" evidence="1">
    <location>
        <begin position="167"/>
        <end position="183"/>
    </location>
</feature>
<feature type="compositionally biased region" description="Polar residues" evidence="1">
    <location>
        <begin position="235"/>
        <end position="247"/>
    </location>
</feature>
<dbReference type="InParanoid" id="A0A7M7PW34"/>
<feature type="domain" description="Death" evidence="2">
    <location>
        <begin position="395"/>
        <end position="473"/>
    </location>
</feature>
<dbReference type="InterPro" id="IPR000488">
    <property type="entry name" value="Death_dom"/>
</dbReference>